<dbReference type="PANTHER" id="PTHR33361">
    <property type="entry name" value="GLR0591 PROTEIN"/>
    <property type="match status" value="1"/>
</dbReference>
<dbReference type="Pfam" id="PF05960">
    <property type="entry name" value="DUF885"/>
    <property type="match status" value="1"/>
</dbReference>
<sequence length="549" mass="60648">MSSYIDDLAAEYFAAYLNALPTEAHVLGQYAWADRFEVPTREEEDRQIAELRGFVAVGEAIADADLDAQQRITRDVLVSDARARADMIEARFATHAADPIFGHQTQLPVVIGMLGMPTPDVAEAMVEKFHGIGRYFRDLAERQREGRAAGRVSAEFAVSGTIAQIDAALAVPADQDPLLGTTALPDGVEADAWRRRMVDAIEQSIRPGLAAYREALAEVLPATRPDDRAGLCWLDDGDDAYGRALRYYTTTDKSAEEIHEIGLQQVAQLADEYRSLGPEVVGTDDLHEIFDAMRTDPKLHFEHGDQLIDAARVAMHRAWDAMPAWFEVLPQAPCSVQGTTAGAKAYYYAPAADGSRGGTFFINIVEPESWGTFELESMAFHEGIPGHHLQLAISAELQDVPEFRKHIHNSAYAEGWGLYTERLADEMGLYSGAVDRMGMFSADSLRACRLVVDTGMHALGWSRQQAVDYMLANSPLTEGVCRPEVDRYLLVPGQATSYMIGRLEILRMRHEAQQRQGDGFDVRRFHSAVLDNGSLPLGVLDEVVRARLP</sequence>
<comment type="caution">
    <text evidence="1">The sequence shown here is derived from an EMBL/GenBank/DDBJ whole genome shotgun (WGS) entry which is preliminary data.</text>
</comment>
<name>A0A3N0GYD9_9ACTN</name>
<evidence type="ECO:0000313" key="1">
    <source>
        <dbReference type="EMBL" id="RNM17494.1"/>
    </source>
</evidence>
<evidence type="ECO:0000313" key="2">
    <source>
        <dbReference type="Proteomes" id="UP000279994"/>
    </source>
</evidence>
<accession>A0A3N0GYD9</accession>
<gene>
    <name evidence="1" type="ORF">EFL26_01540</name>
</gene>
<dbReference type="AlphaFoldDB" id="A0A3N0GYD9"/>
<dbReference type="RefSeq" id="WP_123221113.1">
    <property type="nucleotide sequence ID" value="NZ_RJSF01000003.1"/>
</dbReference>
<keyword evidence="2" id="KW-1185">Reference proteome</keyword>
<protein>
    <submittedName>
        <fullName evidence="1">DUF885 domain-containing protein</fullName>
    </submittedName>
</protein>
<dbReference type="EMBL" id="RJSF01000003">
    <property type="protein sequence ID" value="RNM17494.1"/>
    <property type="molecule type" value="Genomic_DNA"/>
</dbReference>
<dbReference type="Proteomes" id="UP000279994">
    <property type="component" value="Unassembled WGS sequence"/>
</dbReference>
<organism evidence="1 2">
    <name type="scientific">Nocardioides pocheonensis</name>
    <dbReference type="NCBI Taxonomy" id="661485"/>
    <lineage>
        <taxon>Bacteria</taxon>
        <taxon>Bacillati</taxon>
        <taxon>Actinomycetota</taxon>
        <taxon>Actinomycetes</taxon>
        <taxon>Propionibacteriales</taxon>
        <taxon>Nocardioidaceae</taxon>
        <taxon>Nocardioides</taxon>
    </lineage>
</organism>
<reference evidence="1 2" key="1">
    <citation type="submission" date="2018-11" db="EMBL/GenBank/DDBJ databases">
        <authorList>
            <person name="Li F."/>
        </authorList>
    </citation>
    <scope>NUCLEOTIDE SEQUENCE [LARGE SCALE GENOMIC DNA]</scope>
    <source>
        <strain evidence="1 2">Gsoil 818</strain>
    </source>
</reference>
<dbReference type="PANTHER" id="PTHR33361:SF2">
    <property type="entry name" value="DUF885 DOMAIN-CONTAINING PROTEIN"/>
    <property type="match status" value="1"/>
</dbReference>
<dbReference type="InterPro" id="IPR010281">
    <property type="entry name" value="DUF885"/>
</dbReference>
<dbReference type="OrthoDB" id="9760040at2"/>
<proteinExistence type="predicted"/>